<comment type="caution">
    <text evidence="2">The sequence shown here is derived from an EMBL/GenBank/DDBJ whole genome shotgun (WGS) entry which is preliminary data.</text>
</comment>
<sequence length="89" mass="9837">MSKSHGNGAPAYKDPASLNNSLYERGKKSDIFSLGVILWELSTGQIPCGGCTEVFQIIICRVNGFRDSPFPGTSKEYVNLYSECWDEDP</sequence>
<dbReference type="PANTHER" id="PTHR44329">
    <property type="entry name" value="SERINE/THREONINE-PROTEIN KINASE TNNI3K-RELATED"/>
    <property type="match status" value="1"/>
</dbReference>
<dbReference type="Gene3D" id="1.10.510.10">
    <property type="entry name" value="Transferase(Phosphotransferase) domain 1"/>
    <property type="match status" value="1"/>
</dbReference>
<evidence type="ECO:0000259" key="1">
    <source>
        <dbReference type="PROSITE" id="PS50011"/>
    </source>
</evidence>
<dbReference type="InterPro" id="IPR051681">
    <property type="entry name" value="Ser/Thr_Kinases-Pseudokinases"/>
</dbReference>
<feature type="domain" description="Protein kinase" evidence="1">
    <location>
        <begin position="1"/>
        <end position="89"/>
    </location>
</feature>
<evidence type="ECO:0000313" key="2">
    <source>
        <dbReference type="EMBL" id="CAG8537952.1"/>
    </source>
</evidence>
<dbReference type="InterPro" id="IPR001245">
    <property type="entry name" value="Ser-Thr/Tyr_kinase_cat_dom"/>
</dbReference>
<protein>
    <submittedName>
        <fullName evidence="2">10831_t:CDS:1</fullName>
    </submittedName>
</protein>
<dbReference type="SUPFAM" id="SSF56112">
    <property type="entry name" value="Protein kinase-like (PK-like)"/>
    <property type="match status" value="1"/>
</dbReference>
<organism evidence="2 3">
    <name type="scientific">Paraglomus occultum</name>
    <dbReference type="NCBI Taxonomy" id="144539"/>
    <lineage>
        <taxon>Eukaryota</taxon>
        <taxon>Fungi</taxon>
        <taxon>Fungi incertae sedis</taxon>
        <taxon>Mucoromycota</taxon>
        <taxon>Glomeromycotina</taxon>
        <taxon>Glomeromycetes</taxon>
        <taxon>Paraglomerales</taxon>
        <taxon>Paraglomeraceae</taxon>
        <taxon>Paraglomus</taxon>
    </lineage>
</organism>
<proteinExistence type="predicted"/>
<keyword evidence="3" id="KW-1185">Reference proteome</keyword>
<dbReference type="EMBL" id="CAJVPJ010000566">
    <property type="protein sequence ID" value="CAG8537952.1"/>
    <property type="molecule type" value="Genomic_DNA"/>
</dbReference>
<dbReference type="Proteomes" id="UP000789572">
    <property type="component" value="Unassembled WGS sequence"/>
</dbReference>
<dbReference type="GO" id="GO:0004674">
    <property type="term" value="F:protein serine/threonine kinase activity"/>
    <property type="evidence" value="ECO:0007669"/>
    <property type="project" value="TreeGrafter"/>
</dbReference>
<dbReference type="PROSITE" id="PS50011">
    <property type="entry name" value="PROTEIN_KINASE_DOM"/>
    <property type="match status" value="1"/>
</dbReference>
<reference evidence="2" key="1">
    <citation type="submission" date="2021-06" db="EMBL/GenBank/DDBJ databases">
        <authorList>
            <person name="Kallberg Y."/>
            <person name="Tangrot J."/>
            <person name="Rosling A."/>
        </authorList>
    </citation>
    <scope>NUCLEOTIDE SEQUENCE</scope>
    <source>
        <strain evidence="2">IA702</strain>
    </source>
</reference>
<dbReference type="Pfam" id="PF07714">
    <property type="entry name" value="PK_Tyr_Ser-Thr"/>
    <property type="match status" value="1"/>
</dbReference>
<accession>A0A9N9APA6</accession>
<dbReference type="AlphaFoldDB" id="A0A9N9APA6"/>
<dbReference type="OrthoDB" id="6718656at2759"/>
<name>A0A9N9APA6_9GLOM</name>
<dbReference type="InterPro" id="IPR000719">
    <property type="entry name" value="Prot_kinase_dom"/>
</dbReference>
<dbReference type="InterPro" id="IPR011009">
    <property type="entry name" value="Kinase-like_dom_sf"/>
</dbReference>
<gene>
    <name evidence="2" type="ORF">POCULU_LOCUS4389</name>
</gene>
<feature type="non-terminal residue" evidence="2">
    <location>
        <position position="89"/>
    </location>
</feature>
<evidence type="ECO:0000313" key="3">
    <source>
        <dbReference type="Proteomes" id="UP000789572"/>
    </source>
</evidence>
<dbReference type="GO" id="GO:0005524">
    <property type="term" value="F:ATP binding"/>
    <property type="evidence" value="ECO:0007669"/>
    <property type="project" value="InterPro"/>
</dbReference>